<dbReference type="SUPFAM" id="SSF54427">
    <property type="entry name" value="NTF2-like"/>
    <property type="match status" value="1"/>
</dbReference>
<proteinExistence type="predicted"/>
<gene>
    <name evidence="2" type="ORF">ISU10_22165</name>
</gene>
<dbReference type="InterPro" id="IPR032710">
    <property type="entry name" value="NTF2-like_dom_sf"/>
</dbReference>
<sequence>MSQQLTAFLDAWLPQQVRTGIDVHSGDPRSWTESWSRQEPVSVFGAGVRSRTGWPDVLRTINWVAGSFTDCRDYDYELVCAEVQGDLAYTCGFERYTATSSTGETVRNELRVTQVYRREGGEWRIVHRHGDHYPVVSTPDQPHESPGAE</sequence>
<dbReference type="Proteomes" id="UP000660668">
    <property type="component" value="Unassembled WGS sequence"/>
</dbReference>
<evidence type="ECO:0000259" key="1">
    <source>
        <dbReference type="Pfam" id="PF13474"/>
    </source>
</evidence>
<feature type="domain" description="SnoaL-like" evidence="1">
    <location>
        <begin position="28"/>
        <end position="130"/>
    </location>
</feature>
<accession>A0A930YKQ1</accession>
<dbReference type="RefSeq" id="WP_194698632.1">
    <property type="nucleotide sequence ID" value="NZ_JADKPO010000054.1"/>
</dbReference>
<comment type="caution">
    <text evidence="2">The sequence shown here is derived from an EMBL/GenBank/DDBJ whole genome shotgun (WGS) entry which is preliminary data.</text>
</comment>
<organism evidence="2 3">
    <name type="scientific">Nocardioides agariphilus</name>
    <dbReference type="NCBI Taxonomy" id="433664"/>
    <lineage>
        <taxon>Bacteria</taxon>
        <taxon>Bacillati</taxon>
        <taxon>Actinomycetota</taxon>
        <taxon>Actinomycetes</taxon>
        <taxon>Propionibacteriales</taxon>
        <taxon>Nocardioidaceae</taxon>
        <taxon>Nocardioides</taxon>
    </lineage>
</organism>
<dbReference type="EMBL" id="JADKPO010000054">
    <property type="protein sequence ID" value="MBF4770488.1"/>
    <property type="molecule type" value="Genomic_DNA"/>
</dbReference>
<evidence type="ECO:0000313" key="3">
    <source>
        <dbReference type="Proteomes" id="UP000660668"/>
    </source>
</evidence>
<dbReference type="Gene3D" id="3.10.450.50">
    <property type="match status" value="1"/>
</dbReference>
<name>A0A930YKQ1_9ACTN</name>
<evidence type="ECO:0000313" key="2">
    <source>
        <dbReference type="EMBL" id="MBF4770488.1"/>
    </source>
</evidence>
<keyword evidence="3" id="KW-1185">Reference proteome</keyword>
<dbReference type="InterPro" id="IPR037401">
    <property type="entry name" value="SnoaL-like"/>
</dbReference>
<reference evidence="2" key="1">
    <citation type="submission" date="2020-11" db="EMBL/GenBank/DDBJ databases">
        <title>Nocardioides cynanchi sp. nov., isolated from soil of rhizosphere of Cynanchum wilfordii.</title>
        <authorList>
            <person name="Lee J.-S."/>
            <person name="Suh M.K."/>
            <person name="Kim J.-S."/>
        </authorList>
    </citation>
    <scope>NUCLEOTIDE SEQUENCE</scope>
    <source>
        <strain evidence="2">KCTC 19276</strain>
    </source>
</reference>
<dbReference type="AlphaFoldDB" id="A0A930YKQ1"/>
<protein>
    <submittedName>
        <fullName evidence="2">Nuclear transport factor 2 family protein</fullName>
    </submittedName>
</protein>
<dbReference type="Pfam" id="PF13474">
    <property type="entry name" value="SnoaL_3"/>
    <property type="match status" value="1"/>
</dbReference>